<dbReference type="Proteomes" id="UP000199529">
    <property type="component" value="Unassembled WGS sequence"/>
</dbReference>
<proteinExistence type="predicted"/>
<gene>
    <name evidence="2" type="ORF">SAMN05216215_10576</name>
</gene>
<dbReference type="PANTHER" id="PTHR43792">
    <property type="entry name" value="GNAT FAMILY, PUTATIVE (AFU_ORTHOLOGUE AFUA_3G00765)-RELATED-RELATED"/>
    <property type="match status" value="1"/>
</dbReference>
<protein>
    <submittedName>
        <fullName evidence="2">Protein N-acetyltransferase, RimJ/RimL family</fullName>
    </submittedName>
</protein>
<keyword evidence="2" id="KW-0808">Transferase</keyword>
<evidence type="ECO:0000313" key="2">
    <source>
        <dbReference type="EMBL" id="SDZ28069.1"/>
    </source>
</evidence>
<dbReference type="Gene3D" id="3.40.630.30">
    <property type="match status" value="1"/>
</dbReference>
<dbReference type="Pfam" id="PF13302">
    <property type="entry name" value="Acetyltransf_3"/>
    <property type="match status" value="1"/>
</dbReference>
<dbReference type="RefSeq" id="WP_093275691.1">
    <property type="nucleotide sequence ID" value="NZ_FNOK01000057.1"/>
</dbReference>
<dbReference type="OrthoDB" id="4403558at2"/>
<dbReference type="PROSITE" id="PS51186">
    <property type="entry name" value="GNAT"/>
    <property type="match status" value="1"/>
</dbReference>
<evidence type="ECO:0000313" key="3">
    <source>
        <dbReference type="Proteomes" id="UP000199529"/>
    </source>
</evidence>
<dbReference type="PANTHER" id="PTHR43792:SF16">
    <property type="entry name" value="N-ACETYLTRANSFERASE DOMAIN-CONTAINING PROTEIN"/>
    <property type="match status" value="1"/>
</dbReference>
<dbReference type="SUPFAM" id="SSF55729">
    <property type="entry name" value="Acyl-CoA N-acyltransferases (Nat)"/>
    <property type="match status" value="1"/>
</dbReference>
<dbReference type="AlphaFoldDB" id="A0A1H3RT56"/>
<accession>A0A1H3RT56</accession>
<dbReference type="EMBL" id="FNOK01000057">
    <property type="protein sequence ID" value="SDZ28069.1"/>
    <property type="molecule type" value="Genomic_DNA"/>
</dbReference>
<evidence type="ECO:0000259" key="1">
    <source>
        <dbReference type="PROSITE" id="PS51186"/>
    </source>
</evidence>
<organism evidence="2 3">
    <name type="scientific">Saccharopolyspora shandongensis</name>
    <dbReference type="NCBI Taxonomy" id="418495"/>
    <lineage>
        <taxon>Bacteria</taxon>
        <taxon>Bacillati</taxon>
        <taxon>Actinomycetota</taxon>
        <taxon>Actinomycetes</taxon>
        <taxon>Pseudonocardiales</taxon>
        <taxon>Pseudonocardiaceae</taxon>
        <taxon>Saccharopolyspora</taxon>
    </lineage>
</organism>
<dbReference type="GO" id="GO:0016747">
    <property type="term" value="F:acyltransferase activity, transferring groups other than amino-acyl groups"/>
    <property type="evidence" value="ECO:0007669"/>
    <property type="project" value="InterPro"/>
</dbReference>
<dbReference type="InterPro" id="IPR051531">
    <property type="entry name" value="N-acetyltransferase"/>
</dbReference>
<feature type="domain" description="N-acetyltransferase" evidence="1">
    <location>
        <begin position="17"/>
        <end position="178"/>
    </location>
</feature>
<keyword evidence="3" id="KW-1185">Reference proteome</keyword>
<reference evidence="3" key="1">
    <citation type="submission" date="2016-10" db="EMBL/GenBank/DDBJ databases">
        <authorList>
            <person name="Varghese N."/>
            <person name="Submissions S."/>
        </authorList>
    </citation>
    <scope>NUCLEOTIDE SEQUENCE [LARGE SCALE GENOMIC DNA]</scope>
    <source>
        <strain evidence="3">CGMCC 4.3530</strain>
    </source>
</reference>
<sequence>MSTAGGIRPQVIRTERLDLMPLRIDHAAEMSSVLADPELYAFIGGAPLTPEELRTRYERILAGSPDPEVSWCNWVIRLSGETGLVGTVQVTVSPAYPGPIAEIAWIVGTEWQKRGIATEAARGLVDWLRRKPVRAVLARIHPDHHASAAVATAAGLQPTDQWYDGERAWHLIVDQPAS</sequence>
<dbReference type="InterPro" id="IPR016181">
    <property type="entry name" value="Acyl_CoA_acyltransferase"/>
</dbReference>
<name>A0A1H3RT56_9PSEU</name>
<dbReference type="InterPro" id="IPR000182">
    <property type="entry name" value="GNAT_dom"/>
</dbReference>
<dbReference type="STRING" id="418495.SAMN05216215_10576"/>